<evidence type="ECO:0000256" key="3">
    <source>
        <dbReference type="ARBA" id="ARBA00022777"/>
    </source>
</evidence>
<dbReference type="AlphaFoldDB" id="A0AA48K9D2"/>
<dbReference type="GO" id="GO:0005829">
    <property type="term" value="C:cytosol"/>
    <property type="evidence" value="ECO:0007669"/>
    <property type="project" value="TreeGrafter"/>
</dbReference>
<protein>
    <submittedName>
        <fullName evidence="6">Toxin HipA</fullName>
    </submittedName>
</protein>
<reference evidence="7" key="1">
    <citation type="journal article" date="2023" name="Int. J. Syst. Evol. Microbiol.">
        <title>Mesoterricola silvestris gen. nov., sp. nov., Mesoterricola sediminis sp. nov., Geothrix oryzae sp. nov., Geothrix edaphica sp. nov., Geothrix rubra sp. nov., and Geothrix limicola sp. nov., six novel members of Acidobacteriota isolated from soils.</title>
        <authorList>
            <person name="Itoh H."/>
            <person name="Sugisawa Y."/>
            <person name="Mise K."/>
            <person name="Xu Z."/>
            <person name="Kuniyasu M."/>
            <person name="Ushijima N."/>
            <person name="Kawano K."/>
            <person name="Kobayashi E."/>
            <person name="Shiratori Y."/>
            <person name="Masuda Y."/>
            <person name="Senoo K."/>
        </authorList>
    </citation>
    <scope>NUCLEOTIDE SEQUENCE [LARGE SCALE GENOMIC DNA]</scope>
    <source>
        <strain evidence="7">W79</strain>
    </source>
</reference>
<keyword evidence="2" id="KW-0808">Transferase</keyword>
<comment type="similarity">
    <text evidence="1">Belongs to the HipA Ser/Thr kinase family.</text>
</comment>
<dbReference type="InterPro" id="IPR017508">
    <property type="entry name" value="HipA_N1"/>
</dbReference>
<dbReference type="Proteomes" id="UP001238179">
    <property type="component" value="Chromosome"/>
</dbReference>
<feature type="domain" description="HipA N-terminal subdomain 1" evidence="5">
    <location>
        <begin position="7"/>
        <end position="118"/>
    </location>
</feature>
<dbReference type="PANTHER" id="PTHR37419:SF8">
    <property type="entry name" value="TOXIN YJJJ"/>
    <property type="match status" value="1"/>
</dbReference>
<evidence type="ECO:0000313" key="6">
    <source>
        <dbReference type="EMBL" id="BDU73879.1"/>
    </source>
</evidence>
<evidence type="ECO:0000259" key="4">
    <source>
        <dbReference type="Pfam" id="PF07804"/>
    </source>
</evidence>
<dbReference type="InterPro" id="IPR052028">
    <property type="entry name" value="HipA_Ser/Thr_kinase"/>
</dbReference>
<gene>
    <name evidence="6" type="ORF">METEAL_30530</name>
</gene>
<evidence type="ECO:0000313" key="7">
    <source>
        <dbReference type="Proteomes" id="UP001238179"/>
    </source>
</evidence>
<evidence type="ECO:0000259" key="5">
    <source>
        <dbReference type="Pfam" id="PF13657"/>
    </source>
</evidence>
<feature type="domain" description="HipA-like C-terminal" evidence="4">
    <location>
        <begin position="167"/>
        <end position="395"/>
    </location>
</feature>
<proteinExistence type="inferred from homology"/>
<dbReference type="RefSeq" id="WP_316412546.1">
    <property type="nucleotide sequence ID" value="NZ_AP027080.1"/>
</dbReference>
<dbReference type="KEGG" id="msil:METEAL_30530"/>
<dbReference type="InterPro" id="IPR012893">
    <property type="entry name" value="HipA-like_C"/>
</dbReference>
<keyword evidence="3" id="KW-0418">Kinase</keyword>
<organism evidence="6 7">
    <name type="scientific">Mesoterricola silvestris</name>
    <dbReference type="NCBI Taxonomy" id="2927979"/>
    <lineage>
        <taxon>Bacteria</taxon>
        <taxon>Pseudomonadati</taxon>
        <taxon>Acidobacteriota</taxon>
        <taxon>Holophagae</taxon>
        <taxon>Holophagales</taxon>
        <taxon>Holophagaceae</taxon>
        <taxon>Mesoterricola</taxon>
    </lineage>
</organism>
<dbReference type="Pfam" id="PF13657">
    <property type="entry name" value="Couple_hipA"/>
    <property type="match status" value="1"/>
</dbReference>
<dbReference type="EMBL" id="AP027080">
    <property type="protein sequence ID" value="BDU73879.1"/>
    <property type="molecule type" value="Genomic_DNA"/>
</dbReference>
<sequence>MTPPAIQVRIWGKNVGAVAFDPQANAYAFEYYPGWVKGGVELAPLQMPLRGRRRFTFPELARPTYQGLPGMLADALPDRFGNALIDAWMARKGIRKDQVTALDRLAYMGRRGAGALEFRPALGSVSDAKTPLRMARLVEEARRAVQGSIEGDRAAGLALAEIIRVGTSAGGARAKAVIAWNPATQELRSGQFEVPEGFQHWLLKFDGLTGGGEFGDPAGHGRVEYAYHLMARAAGIEMADCRLLEEHGRAHFMTRRFDREAGGKVHLQSLCALAHLDFNQVGVHAYGQAFMTLKALSLAPESTDELFRRMAFNVMARNCDDHPKNVAFILRPGGTWRLAPAYDLTFSYRPGSTWVSQQFMSVNGRFQGITRQDFLTEADRFSVRNPAGILAEVSAALDAFPEWAAKAELAPDKAEGVARQFLRL</sequence>
<accession>A0AA48K9D2</accession>
<evidence type="ECO:0000256" key="2">
    <source>
        <dbReference type="ARBA" id="ARBA00022679"/>
    </source>
</evidence>
<dbReference type="Pfam" id="PF07804">
    <property type="entry name" value="HipA_C"/>
    <property type="match status" value="1"/>
</dbReference>
<keyword evidence="7" id="KW-1185">Reference proteome</keyword>
<name>A0AA48K9D2_9BACT</name>
<dbReference type="GO" id="GO:0004674">
    <property type="term" value="F:protein serine/threonine kinase activity"/>
    <property type="evidence" value="ECO:0007669"/>
    <property type="project" value="TreeGrafter"/>
</dbReference>
<evidence type="ECO:0000256" key="1">
    <source>
        <dbReference type="ARBA" id="ARBA00010164"/>
    </source>
</evidence>
<dbReference type="PANTHER" id="PTHR37419">
    <property type="entry name" value="SERINE/THREONINE-PROTEIN KINASE TOXIN HIPA"/>
    <property type="match status" value="1"/>
</dbReference>